<comment type="caution">
    <text evidence="2">The sequence shown here is derived from an EMBL/GenBank/DDBJ whole genome shotgun (WGS) entry which is preliminary data.</text>
</comment>
<accession>A0A4U7B106</accession>
<organism evidence="2 3">
    <name type="scientific">Elsinoe australis</name>
    <dbReference type="NCBI Taxonomy" id="40998"/>
    <lineage>
        <taxon>Eukaryota</taxon>
        <taxon>Fungi</taxon>
        <taxon>Dikarya</taxon>
        <taxon>Ascomycota</taxon>
        <taxon>Pezizomycotina</taxon>
        <taxon>Dothideomycetes</taxon>
        <taxon>Dothideomycetidae</taxon>
        <taxon>Myriangiales</taxon>
        <taxon>Elsinoaceae</taxon>
        <taxon>Elsinoe</taxon>
    </lineage>
</organism>
<dbReference type="Proteomes" id="UP000308133">
    <property type="component" value="Unassembled WGS sequence"/>
</dbReference>
<proteinExistence type="predicted"/>
<name>A0A4U7B106_9PEZI</name>
<feature type="region of interest" description="Disordered" evidence="1">
    <location>
        <begin position="39"/>
        <end position="64"/>
    </location>
</feature>
<evidence type="ECO:0000256" key="1">
    <source>
        <dbReference type="SAM" id="MobiDB-lite"/>
    </source>
</evidence>
<evidence type="ECO:0000313" key="2">
    <source>
        <dbReference type="EMBL" id="TKX21007.1"/>
    </source>
</evidence>
<dbReference type="EMBL" id="PTQR01000083">
    <property type="protein sequence ID" value="TKX21007.1"/>
    <property type="molecule type" value="Genomic_DNA"/>
</dbReference>
<dbReference type="AlphaFoldDB" id="A0A4U7B106"/>
<sequence>MKSSSVRAFSQLANKIHPQVALTRNESKRLLDSLKTSFRQHLDGEHSSERQNKSEQERYTSLSHTERHVASVLTNPLLATPLSPRNASLSPDTRHPIEIFNECVSNGTATFTIANQCLSAFHRSLGALTPDSRREHILKYQPGTKVLQWLWANDLARYEVFTSGHRLASSVVALLLREGREEAVWNWLETADQHFPAKTEQSNPKAILLRHLVYWKSKIRSGNLGSAYEAFLRAVGQSSTDTAGLEVLRPSGIYLLGESLRQKGAATAGTSLGSAIRFLETFPMWKQSDVEPPAVDAARLKLQCLGPKFLDGALDVAARLDIEAAKSTNGHHGTRVVKFLMALADTLQEHGTRQQARRLVMLLEGIQSEQQSKKATILSSEVRSLPGLLLQDIETWSQFTTPHAEPQPG</sequence>
<protein>
    <submittedName>
        <fullName evidence="2">Uncharacterized protein</fullName>
    </submittedName>
</protein>
<gene>
    <name evidence="2" type="ORF">C1H76_6858</name>
</gene>
<evidence type="ECO:0000313" key="3">
    <source>
        <dbReference type="Proteomes" id="UP000308133"/>
    </source>
</evidence>
<feature type="compositionally biased region" description="Basic and acidic residues" evidence="1">
    <location>
        <begin position="40"/>
        <end position="64"/>
    </location>
</feature>
<reference evidence="2 3" key="1">
    <citation type="submission" date="2018-02" db="EMBL/GenBank/DDBJ databases">
        <title>Draft genome sequences of Elsinoe sp., causing black scab on jojoba.</title>
        <authorList>
            <person name="Stodart B."/>
            <person name="Jeffress S."/>
            <person name="Ash G."/>
            <person name="Arun Chinnappa K."/>
        </authorList>
    </citation>
    <scope>NUCLEOTIDE SEQUENCE [LARGE SCALE GENOMIC DNA]</scope>
    <source>
        <strain evidence="2 3">Hillstone_2</strain>
    </source>
</reference>